<gene>
    <name evidence="2" type="ORF">EA655_05645</name>
</gene>
<dbReference type="Proteomes" id="UP000294164">
    <property type="component" value="Unassembled WGS sequence"/>
</dbReference>
<comment type="caution">
    <text evidence="2">The sequence shown here is derived from an EMBL/GenBank/DDBJ whole genome shotgun (WGS) entry which is preliminary data.</text>
</comment>
<protein>
    <recommendedName>
        <fullName evidence="4">DUF4282 domain-containing protein</fullName>
    </recommendedName>
</protein>
<sequence length="132" mass="13775">MRVNKNSCIDLGVSELGFQQQVADMDFTQKLRANTHYPVMRAVVRLWMGVAYIVAFALVLAGLGSFIGGSAEGGRVGVSVAAGVLSFLGAAVAVVLGHLGKEMAIMLADIADGVLHIAERQGSSTAAANQDW</sequence>
<keyword evidence="1" id="KW-1133">Transmembrane helix</keyword>
<proteinExistence type="predicted"/>
<reference evidence="2 3" key="1">
    <citation type="submission" date="2019-02" db="EMBL/GenBank/DDBJ databases">
        <title>WGS of Pseudoxanthomonas species novum from clinical isolates.</title>
        <authorList>
            <person name="Bernier A.-M."/>
            <person name="Bernard K."/>
            <person name="Vachon A."/>
        </authorList>
    </citation>
    <scope>NUCLEOTIDE SEQUENCE [LARGE SCALE GENOMIC DNA]</scope>
    <source>
        <strain evidence="2 3">NML130969</strain>
    </source>
</reference>
<name>A0A4V2HGB7_9GAMM</name>
<evidence type="ECO:0000313" key="2">
    <source>
        <dbReference type="EMBL" id="TAA45668.1"/>
    </source>
</evidence>
<dbReference type="RefSeq" id="WP_130533760.1">
    <property type="nucleotide sequence ID" value="NZ_SHMG01000002.1"/>
</dbReference>
<dbReference type="EMBL" id="SHMG01000002">
    <property type="protein sequence ID" value="TAA45668.1"/>
    <property type="molecule type" value="Genomic_DNA"/>
</dbReference>
<evidence type="ECO:0008006" key="4">
    <source>
        <dbReference type="Google" id="ProtNLM"/>
    </source>
</evidence>
<keyword evidence="1" id="KW-0472">Membrane</keyword>
<keyword evidence="1" id="KW-0812">Transmembrane</keyword>
<dbReference type="AlphaFoldDB" id="A0A4V2HGB7"/>
<evidence type="ECO:0000256" key="1">
    <source>
        <dbReference type="SAM" id="Phobius"/>
    </source>
</evidence>
<evidence type="ECO:0000313" key="3">
    <source>
        <dbReference type="Proteomes" id="UP000294164"/>
    </source>
</evidence>
<accession>A0A4V2HGB7</accession>
<organism evidence="2 3">
    <name type="scientific">Pseudoxanthomonas winnipegensis</name>
    <dbReference type="NCBI Taxonomy" id="2480810"/>
    <lineage>
        <taxon>Bacteria</taxon>
        <taxon>Pseudomonadati</taxon>
        <taxon>Pseudomonadota</taxon>
        <taxon>Gammaproteobacteria</taxon>
        <taxon>Lysobacterales</taxon>
        <taxon>Lysobacteraceae</taxon>
        <taxon>Pseudoxanthomonas</taxon>
    </lineage>
</organism>
<feature type="transmembrane region" description="Helical" evidence="1">
    <location>
        <begin position="46"/>
        <end position="68"/>
    </location>
</feature>
<feature type="transmembrane region" description="Helical" evidence="1">
    <location>
        <begin position="80"/>
        <end position="99"/>
    </location>
</feature>